<dbReference type="SUPFAM" id="SSF52096">
    <property type="entry name" value="ClpP/crotonase"/>
    <property type="match status" value="1"/>
</dbReference>
<name>A0A1X9M8Y5_9BACI</name>
<protein>
    <submittedName>
        <fullName evidence="2">Putative propionyl-CoA carboxylase beta chain 5</fullName>
        <ecNumber evidence="2">6.4.1.3</ecNumber>
    </submittedName>
</protein>
<dbReference type="PANTHER" id="PTHR22855:SF13">
    <property type="entry name" value="METHYLCROTONOYL-COA CARBOXYLASE BETA CHAIN, MITOCHONDRIAL"/>
    <property type="match status" value="1"/>
</dbReference>
<gene>
    <name evidence="2" type="primary">accD5</name>
    <name evidence="2" type="ORF">BkAM31D_04340</name>
</gene>
<dbReference type="Gene3D" id="3.90.226.10">
    <property type="entry name" value="2-enoyl-CoA Hydratase, Chain A, domain 1"/>
    <property type="match status" value="1"/>
</dbReference>
<evidence type="ECO:0000259" key="1">
    <source>
        <dbReference type="PROSITE" id="PS50980"/>
    </source>
</evidence>
<dbReference type="GO" id="GO:0004485">
    <property type="term" value="F:methylcrotonoyl-CoA carboxylase activity"/>
    <property type="evidence" value="ECO:0007669"/>
    <property type="project" value="TreeGrafter"/>
</dbReference>
<dbReference type="InterPro" id="IPR045190">
    <property type="entry name" value="MCCB/AccD1-like"/>
</dbReference>
<dbReference type="AlphaFoldDB" id="A0A1X9M8Y5"/>
<dbReference type="STRING" id="199441.BkAM31D_04340"/>
<dbReference type="PROSITE" id="PS50980">
    <property type="entry name" value="COA_CT_NTER"/>
    <property type="match status" value="1"/>
</dbReference>
<dbReference type="GO" id="GO:0004658">
    <property type="term" value="F:propionyl-CoA carboxylase activity"/>
    <property type="evidence" value="ECO:0007669"/>
    <property type="project" value="UniProtKB-EC"/>
</dbReference>
<dbReference type="GO" id="GO:0006552">
    <property type="term" value="P:L-leucine catabolic process"/>
    <property type="evidence" value="ECO:0007669"/>
    <property type="project" value="TreeGrafter"/>
</dbReference>
<dbReference type="InterPro" id="IPR034733">
    <property type="entry name" value="AcCoA_carboxyl_beta"/>
</dbReference>
<dbReference type="EC" id="6.4.1.3" evidence="2"/>
<reference evidence="2 3" key="1">
    <citation type="submission" date="2017-04" db="EMBL/GenBank/DDBJ databases">
        <title>Bacillus krulwichiae AM31D Genome sequencing and assembly.</title>
        <authorList>
            <person name="Krulwich T.A."/>
            <person name="Anastor L."/>
            <person name="Ehrlich R."/>
            <person name="Ehrlich G.D."/>
            <person name="Janto B."/>
        </authorList>
    </citation>
    <scope>NUCLEOTIDE SEQUENCE [LARGE SCALE GENOMIC DNA]</scope>
    <source>
        <strain evidence="2 3">AM31D</strain>
    </source>
</reference>
<dbReference type="GO" id="GO:1905202">
    <property type="term" value="C:methylcrotonoyl-CoA carboxylase complex"/>
    <property type="evidence" value="ECO:0007669"/>
    <property type="project" value="TreeGrafter"/>
</dbReference>
<evidence type="ECO:0000313" key="3">
    <source>
        <dbReference type="Proteomes" id="UP000193006"/>
    </source>
</evidence>
<dbReference type="InterPro" id="IPR029045">
    <property type="entry name" value="ClpP/crotonase-like_dom_sf"/>
</dbReference>
<sequence>MSSDKSYEKYVEQISQGGSEKYHRINKDKGKLFVRDRLKLLFDLDIEAEDGFFANSMAEGLPADGVVTGIGTINGQKVCVMANDSTVKAGSWGLGRSKKLLGYRSPQKSSRSQCCI</sequence>
<dbReference type="Proteomes" id="UP000193006">
    <property type="component" value="Chromosome"/>
</dbReference>
<dbReference type="KEGG" id="bkw:BkAM31D_04340"/>
<keyword evidence="3" id="KW-1185">Reference proteome</keyword>
<accession>A0A1X9M8Y5</accession>
<dbReference type="EMBL" id="CP020814">
    <property type="protein sequence ID" value="ARK29144.1"/>
    <property type="molecule type" value="Genomic_DNA"/>
</dbReference>
<dbReference type="Pfam" id="PF01039">
    <property type="entry name" value="Carboxyl_trans"/>
    <property type="match status" value="1"/>
</dbReference>
<keyword evidence="2" id="KW-0436">Ligase</keyword>
<evidence type="ECO:0000313" key="2">
    <source>
        <dbReference type="EMBL" id="ARK29144.1"/>
    </source>
</evidence>
<organism evidence="2 3">
    <name type="scientific">Halalkalibacter krulwichiae</name>
    <dbReference type="NCBI Taxonomy" id="199441"/>
    <lineage>
        <taxon>Bacteria</taxon>
        <taxon>Bacillati</taxon>
        <taxon>Bacillota</taxon>
        <taxon>Bacilli</taxon>
        <taxon>Bacillales</taxon>
        <taxon>Bacillaceae</taxon>
        <taxon>Halalkalibacter</taxon>
    </lineage>
</organism>
<feature type="domain" description="CoA carboxyltransferase N-terminal" evidence="1">
    <location>
        <begin position="1"/>
        <end position="116"/>
    </location>
</feature>
<dbReference type="PANTHER" id="PTHR22855">
    <property type="entry name" value="ACETYL, PROPIONYL, PYRUVATE, AND GLUTACONYL CARBOXYLASE-RELATED"/>
    <property type="match status" value="1"/>
</dbReference>
<proteinExistence type="predicted"/>
<dbReference type="InterPro" id="IPR011762">
    <property type="entry name" value="COA_CT_N"/>
</dbReference>